<dbReference type="RefSeq" id="WP_092484707.1">
    <property type="nucleotide sequence ID" value="NZ_FOYM01000020.1"/>
</dbReference>
<dbReference type="OrthoDB" id="9794782at2"/>
<dbReference type="InterPro" id="IPR014729">
    <property type="entry name" value="Rossmann-like_a/b/a_fold"/>
</dbReference>
<feature type="domain" description="UspA" evidence="2">
    <location>
        <begin position="1"/>
        <end position="145"/>
    </location>
</feature>
<evidence type="ECO:0000313" key="3">
    <source>
        <dbReference type="EMBL" id="SFR10124.1"/>
    </source>
</evidence>
<dbReference type="EMBL" id="FOYM01000020">
    <property type="protein sequence ID" value="SFR10124.1"/>
    <property type="molecule type" value="Genomic_DNA"/>
</dbReference>
<evidence type="ECO:0000256" key="1">
    <source>
        <dbReference type="ARBA" id="ARBA00008791"/>
    </source>
</evidence>
<dbReference type="Proteomes" id="UP000199584">
    <property type="component" value="Unassembled WGS sequence"/>
</dbReference>
<dbReference type="InterPro" id="IPR006016">
    <property type="entry name" value="UspA"/>
</dbReference>
<dbReference type="Pfam" id="PF00582">
    <property type="entry name" value="Usp"/>
    <property type="match status" value="1"/>
</dbReference>
<protein>
    <submittedName>
        <fullName evidence="3">Nucleotide-binding universal stress protein, UspA family</fullName>
    </submittedName>
</protein>
<dbReference type="STRING" id="39060.SAMN05660706_12042"/>
<evidence type="ECO:0000259" key="2">
    <source>
        <dbReference type="Pfam" id="PF00582"/>
    </source>
</evidence>
<dbReference type="PANTHER" id="PTHR46268">
    <property type="entry name" value="STRESS RESPONSE PROTEIN NHAX"/>
    <property type="match status" value="1"/>
</dbReference>
<dbReference type="SUPFAM" id="SSF52402">
    <property type="entry name" value="Adenine nucleotide alpha hydrolases-like"/>
    <property type="match status" value="1"/>
</dbReference>
<accession>A0A1I6DX90</accession>
<proteinExistence type="inferred from homology"/>
<reference evidence="4" key="1">
    <citation type="submission" date="2016-10" db="EMBL/GenBank/DDBJ databases">
        <authorList>
            <person name="Varghese N."/>
            <person name="Submissions S."/>
        </authorList>
    </citation>
    <scope>NUCLEOTIDE SEQUENCE [LARGE SCALE GENOMIC DNA]</scope>
    <source>
        <strain evidence="4">DSM 3669</strain>
    </source>
</reference>
<dbReference type="PRINTS" id="PR01438">
    <property type="entry name" value="UNVRSLSTRESS"/>
</dbReference>
<gene>
    <name evidence="3" type="ORF">SAMN05660706_12042</name>
</gene>
<dbReference type="InterPro" id="IPR006015">
    <property type="entry name" value="Universal_stress_UspA"/>
</dbReference>
<organism evidence="3 4">
    <name type="scientific">Desulfoscipio geothermicus DSM 3669</name>
    <dbReference type="NCBI Taxonomy" id="1121426"/>
    <lineage>
        <taxon>Bacteria</taxon>
        <taxon>Bacillati</taxon>
        <taxon>Bacillota</taxon>
        <taxon>Clostridia</taxon>
        <taxon>Eubacteriales</taxon>
        <taxon>Desulfallaceae</taxon>
        <taxon>Desulfoscipio</taxon>
    </lineage>
</organism>
<dbReference type="CDD" id="cd00293">
    <property type="entry name" value="USP-like"/>
    <property type="match status" value="1"/>
</dbReference>
<evidence type="ECO:0000313" key="4">
    <source>
        <dbReference type="Proteomes" id="UP000199584"/>
    </source>
</evidence>
<dbReference type="PANTHER" id="PTHR46268:SF25">
    <property type="entry name" value="USPA DOMAIN PROTEIN"/>
    <property type="match status" value="1"/>
</dbReference>
<keyword evidence="4" id="KW-1185">Reference proteome</keyword>
<dbReference type="AlphaFoldDB" id="A0A1I6DX90"/>
<comment type="similarity">
    <text evidence="1">Belongs to the universal stress protein A family.</text>
</comment>
<name>A0A1I6DX90_9FIRM</name>
<sequence>MYNKILVPLDGSHRSLAATEHAIQIAAKVNANITLLHVAPNLTPLVGPYGDRLGVAQKTIVKEFETMGENILNEAMEDLKDRGVTINKKLTWGNPAQEICLEAREGNYDLIVIGSRGLSEIKGYLMGSVSNRVTRHAHCPVLIIR</sequence>
<dbReference type="Gene3D" id="3.40.50.620">
    <property type="entry name" value="HUPs"/>
    <property type="match status" value="1"/>
</dbReference>